<dbReference type="GO" id="GO:0003700">
    <property type="term" value="F:DNA-binding transcription factor activity"/>
    <property type="evidence" value="ECO:0007669"/>
    <property type="project" value="InterPro"/>
</dbReference>
<accession>A0A1Z4EY49</accession>
<dbReference type="InterPro" id="IPR036388">
    <property type="entry name" value="WH-like_DNA-bd_sf"/>
</dbReference>
<protein>
    <submittedName>
        <fullName evidence="5">Putative transcriptional regulator, MarR family protein</fullName>
    </submittedName>
</protein>
<dbReference type="GO" id="GO:0006950">
    <property type="term" value="P:response to stress"/>
    <property type="evidence" value="ECO:0007669"/>
    <property type="project" value="TreeGrafter"/>
</dbReference>
<keyword evidence="3" id="KW-0804">Transcription</keyword>
<evidence type="ECO:0000259" key="4">
    <source>
        <dbReference type="PROSITE" id="PS50995"/>
    </source>
</evidence>
<gene>
    <name evidence="5" type="ORF">MSTE_02580</name>
</gene>
<dbReference type="Proteomes" id="UP000217954">
    <property type="component" value="Chromosome"/>
</dbReference>
<dbReference type="EMBL" id="AP018165">
    <property type="protein sequence ID" value="BAX97889.1"/>
    <property type="molecule type" value="Genomic_DNA"/>
</dbReference>
<dbReference type="GO" id="GO:0003677">
    <property type="term" value="F:DNA binding"/>
    <property type="evidence" value="ECO:0007669"/>
    <property type="project" value="UniProtKB-KW"/>
</dbReference>
<evidence type="ECO:0000256" key="2">
    <source>
        <dbReference type="ARBA" id="ARBA00023125"/>
    </source>
</evidence>
<feature type="domain" description="HTH marR-type" evidence="4">
    <location>
        <begin position="25"/>
        <end position="161"/>
    </location>
</feature>
<dbReference type="Pfam" id="PF12802">
    <property type="entry name" value="MarR_2"/>
    <property type="match status" value="1"/>
</dbReference>
<organism evidence="5 6">
    <name type="scientific">[Mycobacterium] stephanolepidis</name>
    <dbReference type="NCBI Taxonomy" id="1520670"/>
    <lineage>
        <taxon>Bacteria</taxon>
        <taxon>Bacillati</taxon>
        <taxon>Actinomycetota</taxon>
        <taxon>Actinomycetes</taxon>
        <taxon>Mycobacteriales</taxon>
        <taxon>Mycobacteriaceae</taxon>
        <taxon>Mycobacteroides</taxon>
    </lineage>
</organism>
<dbReference type="SMART" id="SM00347">
    <property type="entry name" value="HTH_MARR"/>
    <property type="match status" value="1"/>
</dbReference>
<dbReference type="InterPro" id="IPR036390">
    <property type="entry name" value="WH_DNA-bd_sf"/>
</dbReference>
<evidence type="ECO:0000313" key="6">
    <source>
        <dbReference type="Proteomes" id="UP000217954"/>
    </source>
</evidence>
<keyword evidence="6" id="KW-1185">Reference proteome</keyword>
<dbReference type="PANTHER" id="PTHR33164">
    <property type="entry name" value="TRANSCRIPTIONAL REGULATOR, MARR FAMILY"/>
    <property type="match status" value="1"/>
</dbReference>
<dbReference type="Gene3D" id="1.10.10.10">
    <property type="entry name" value="Winged helix-like DNA-binding domain superfamily/Winged helix DNA-binding domain"/>
    <property type="match status" value="1"/>
</dbReference>
<sequence length="164" mass="18166">MMAVHESSITTRDWTLNRPELDTSPMEVIGSLKRASGLLARLLEPLYATAAIAEPEHDVLVVLRHRKGPVIARHVAEELGVSQAWVSRMLRKLEERGYVRREANANDRRAAIISMTDSGRSVVDELFPERLRIEAEALAGLGDERASVVAGLERLVATLKAYEG</sequence>
<dbReference type="InterPro" id="IPR000835">
    <property type="entry name" value="HTH_MarR-typ"/>
</dbReference>
<dbReference type="InterPro" id="IPR039422">
    <property type="entry name" value="MarR/SlyA-like"/>
</dbReference>
<dbReference type="PRINTS" id="PR00598">
    <property type="entry name" value="HTHMARR"/>
</dbReference>
<reference evidence="6" key="1">
    <citation type="journal article" date="2017" name="Genome Announc.">
        <title>Complete Genome Sequence of Mycobacterium stephanolepidis.</title>
        <authorList>
            <person name="Fukano H."/>
            <person name="Yoshida M."/>
            <person name="Katayama Y."/>
            <person name="Omatsu T."/>
            <person name="Mizutani T."/>
            <person name="Kurata O."/>
            <person name="Wada S."/>
            <person name="Hoshino Y."/>
        </authorList>
    </citation>
    <scope>NUCLEOTIDE SEQUENCE [LARGE SCALE GENOMIC DNA]</scope>
    <source>
        <strain evidence="6">NJB0901</strain>
    </source>
</reference>
<evidence type="ECO:0000256" key="1">
    <source>
        <dbReference type="ARBA" id="ARBA00023015"/>
    </source>
</evidence>
<reference evidence="5 6" key="2">
    <citation type="journal article" date="2017" name="Int. J. Syst. Evol. Microbiol.">
        <title>Mycobacterium stephanolepidis sp. nov., a rapidly growing species related to Mycobacterium chelonae, isolated from marine teleost fish, Stephanolepis cirrhifer.</title>
        <authorList>
            <person name="Fukano H."/>
            <person name="Wada S."/>
            <person name="Kurata O."/>
            <person name="Katayama K."/>
            <person name="Fujiwara N."/>
            <person name="Hoshino Y."/>
        </authorList>
    </citation>
    <scope>NUCLEOTIDE SEQUENCE [LARGE SCALE GENOMIC DNA]</scope>
    <source>
        <strain evidence="5 6">NJB0901</strain>
    </source>
</reference>
<evidence type="ECO:0000313" key="5">
    <source>
        <dbReference type="EMBL" id="BAX97889.1"/>
    </source>
</evidence>
<dbReference type="PROSITE" id="PS50995">
    <property type="entry name" value="HTH_MARR_2"/>
    <property type="match status" value="1"/>
</dbReference>
<evidence type="ECO:0000256" key="3">
    <source>
        <dbReference type="ARBA" id="ARBA00023163"/>
    </source>
</evidence>
<keyword evidence="1" id="KW-0805">Transcription regulation</keyword>
<dbReference type="KEGG" id="mste:MSTE_02580"/>
<dbReference type="AlphaFoldDB" id="A0A1Z4EY49"/>
<keyword evidence="2" id="KW-0238">DNA-binding</keyword>
<dbReference type="PANTHER" id="PTHR33164:SF64">
    <property type="entry name" value="TRANSCRIPTIONAL REGULATOR SLYA"/>
    <property type="match status" value="1"/>
</dbReference>
<dbReference type="SUPFAM" id="SSF46785">
    <property type="entry name" value="Winged helix' DNA-binding domain"/>
    <property type="match status" value="1"/>
</dbReference>
<proteinExistence type="predicted"/>
<name>A0A1Z4EY49_9MYCO</name>